<dbReference type="PANTHER" id="PTHR32444:SF234">
    <property type="entry name" value="RECEPTOR-LIKE SERINE_THREONINE-PROTEIN KINASE"/>
    <property type="match status" value="1"/>
</dbReference>
<dbReference type="InParanoid" id="A0A7N2MA66"/>
<dbReference type="InterPro" id="IPR000742">
    <property type="entry name" value="EGF"/>
</dbReference>
<dbReference type="EnsemblPlants" id="QL08p016074:mrna">
    <property type="protein sequence ID" value="QL08p016074:mrna"/>
    <property type="gene ID" value="QL08p016074"/>
</dbReference>
<comment type="catalytic activity">
    <reaction evidence="7">
        <text>L-threonyl-[protein] + ATP = O-phospho-L-threonyl-[protein] + ADP + H(+)</text>
        <dbReference type="Rhea" id="RHEA:46608"/>
        <dbReference type="Rhea" id="RHEA-COMP:11060"/>
        <dbReference type="Rhea" id="RHEA-COMP:11605"/>
        <dbReference type="ChEBI" id="CHEBI:15378"/>
        <dbReference type="ChEBI" id="CHEBI:30013"/>
        <dbReference type="ChEBI" id="CHEBI:30616"/>
        <dbReference type="ChEBI" id="CHEBI:61977"/>
        <dbReference type="ChEBI" id="CHEBI:456216"/>
        <dbReference type="EC" id="2.7.11.1"/>
    </reaction>
</comment>
<dbReference type="EC" id="2.7.11.1" evidence="1"/>
<reference evidence="14 15" key="1">
    <citation type="journal article" date="2016" name="G3 (Bethesda)">
        <title>First Draft Assembly and Annotation of the Genome of a California Endemic Oak Quercus lobata Nee (Fagaceae).</title>
        <authorList>
            <person name="Sork V.L."/>
            <person name="Fitz-Gibbon S.T."/>
            <person name="Puiu D."/>
            <person name="Crepeau M."/>
            <person name="Gugger P.F."/>
            <person name="Sherman R."/>
            <person name="Stevens K."/>
            <person name="Langley C.H."/>
            <person name="Pellegrini M."/>
            <person name="Salzberg S.L."/>
        </authorList>
    </citation>
    <scope>NUCLEOTIDE SEQUENCE [LARGE SCALE GENOMIC DNA]</scope>
    <source>
        <strain evidence="14 15">cv. SW786</strain>
    </source>
</reference>
<evidence type="ECO:0000256" key="3">
    <source>
        <dbReference type="ARBA" id="ARBA00022729"/>
    </source>
</evidence>
<dbReference type="InterPro" id="IPR036397">
    <property type="entry name" value="RNaseH_sf"/>
</dbReference>
<evidence type="ECO:0000313" key="15">
    <source>
        <dbReference type="Proteomes" id="UP000594261"/>
    </source>
</evidence>
<dbReference type="InterPro" id="IPR000858">
    <property type="entry name" value="S_locus_glycoprot_dom"/>
</dbReference>
<proteinExistence type="predicted"/>
<evidence type="ECO:0000256" key="1">
    <source>
        <dbReference type="ARBA" id="ARBA00012513"/>
    </source>
</evidence>
<dbReference type="Pfam" id="PF13456">
    <property type="entry name" value="RVT_3"/>
    <property type="match status" value="1"/>
</dbReference>
<sequence length="559" mass="63074">MGWAKLNTDGSAIGSTGRAGGGGVIRDHNGQWLKGFARPIGDSNSCMAELWALRDGLLLAKEMGLRDRITPSQNISGARTLVSNNGSFELGFFSLVNSNNHYLGIWYKKISVRTVVWVANRLNPINDSSGLLMINRTGSLVVMSQNKSVVWSTGLGAQKQANNPVLQLLDSGNLVLRDGNSETSLWESFDHPSNTLLPGMKLGWDLRKGINWNLTEWTSPDDPSPGDLTYWIERHSYPDPVIKKGTNKFYRTGPWNGLWFSGSRGLNPAYDEYFVSNEYEVYYTYTLKNKSEISRIVLNEMNTFLERHIWNEASQIWLRYPLLPRDHCDNYGFCGPNANCIIGYSGFAICQCLLGFKPKSPERWSLMERSQGCVLIKPLSCQKDGFNTYFKLKLPDTTYSWVNKSMSLNECWAKCLNNCSCMAYSNSDIRESGSGCVMWFGDLMDIRQFPVGGQNLYVRISASEIVAREHGRWMNKAWRGVVAVAVVAVMVGVVLYIYRSRTNIKDKIEAFVCKQSWFYRFKGENIDEITSQHEMQLSSFVGGLAWAIDDQALERAFSP</sequence>
<dbReference type="SMART" id="SM00473">
    <property type="entry name" value="PAN_AP"/>
    <property type="match status" value="1"/>
</dbReference>
<keyword evidence="9" id="KW-0245">EGF-like domain</keyword>
<dbReference type="CDD" id="cd00028">
    <property type="entry name" value="B_lectin"/>
    <property type="match status" value="1"/>
</dbReference>
<dbReference type="InterPro" id="IPR036426">
    <property type="entry name" value="Bulb-type_lectin_dom_sf"/>
</dbReference>
<dbReference type="SUPFAM" id="SSF53098">
    <property type="entry name" value="Ribonuclease H-like"/>
    <property type="match status" value="1"/>
</dbReference>
<organism evidence="14 15">
    <name type="scientific">Quercus lobata</name>
    <name type="common">Valley oak</name>
    <dbReference type="NCBI Taxonomy" id="97700"/>
    <lineage>
        <taxon>Eukaryota</taxon>
        <taxon>Viridiplantae</taxon>
        <taxon>Streptophyta</taxon>
        <taxon>Embryophyta</taxon>
        <taxon>Tracheophyta</taxon>
        <taxon>Spermatophyta</taxon>
        <taxon>Magnoliopsida</taxon>
        <taxon>eudicotyledons</taxon>
        <taxon>Gunneridae</taxon>
        <taxon>Pentapetalae</taxon>
        <taxon>rosids</taxon>
        <taxon>fabids</taxon>
        <taxon>Fagales</taxon>
        <taxon>Fagaceae</taxon>
        <taxon>Quercus</taxon>
    </lineage>
</organism>
<evidence type="ECO:0000256" key="10">
    <source>
        <dbReference type="SAM" id="Phobius"/>
    </source>
</evidence>
<dbReference type="Pfam" id="PF01453">
    <property type="entry name" value="B_lectin"/>
    <property type="match status" value="1"/>
</dbReference>
<keyword evidence="10" id="KW-0812">Transmembrane</keyword>
<feature type="domain" description="Bulb-type lectin" evidence="12">
    <location>
        <begin position="66"/>
        <end position="189"/>
    </location>
</feature>
<dbReference type="Pfam" id="PF08276">
    <property type="entry name" value="PAN_2"/>
    <property type="match status" value="1"/>
</dbReference>
<dbReference type="CDD" id="cd06222">
    <property type="entry name" value="RNase_H_like"/>
    <property type="match status" value="1"/>
</dbReference>
<evidence type="ECO:0000256" key="7">
    <source>
        <dbReference type="ARBA" id="ARBA00047899"/>
    </source>
</evidence>
<dbReference type="InterPro" id="IPR001480">
    <property type="entry name" value="Bulb-type_lectin_dom"/>
</dbReference>
<dbReference type="PROSITE" id="PS50927">
    <property type="entry name" value="BULB_LECTIN"/>
    <property type="match status" value="1"/>
</dbReference>
<dbReference type="SUPFAM" id="SSF51110">
    <property type="entry name" value="alpha-D-mannose-specific plant lectins"/>
    <property type="match status" value="1"/>
</dbReference>
<dbReference type="GO" id="GO:0004674">
    <property type="term" value="F:protein serine/threonine kinase activity"/>
    <property type="evidence" value="ECO:0007669"/>
    <property type="project" value="UniProtKB-EC"/>
</dbReference>
<comment type="catalytic activity">
    <reaction evidence="8">
        <text>L-seryl-[protein] + ATP = O-phospho-L-seryl-[protein] + ADP + H(+)</text>
        <dbReference type="Rhea" id="RHEA:17989"/>
        <dbReference type="Rhea" id="RHEA-COMP:9863"/>
        <dbReference type="Rhea" id="RHEA-COMP:11604"/>
        <dbReference type="ChEBI" id="CHEBI:15378"/>
        <dbReference type="ChEBI" id="CHEBI:29999"/>
        <dbReference type="ChEBI" id="CHEBI:30616"/>
        <dbReference type="ChEBI" id="CHEBI:83421"/>
        <dbReference type="ChEBI" id="CHEBI:456216"/>
        <dbReference type="EC" id="2.7.11.1"/>
    </reaction>
</comment>
<dbReference type="Gene3D" id="3.50.4.10">
    <property type="entry name" value="Hepatocyte Growth Factor"/>
    <property type="match status" value="1"/>
</dbReference>
<feature type="domain" description="EGF-like" evidence="11">
    <location>
        <begin position="324"/>
        <end position="362"/>
    </location>
</feature>
<name>A0A7N2MA66_QUELO</name>
<evidence type="ECO:0000259" key="13">
    <source>
        <dbReference type="PROSITE" id="PS50948"/>
    </source>
</evidence>
<dbReference type="PROSITE" id="PS50026">
    <property type="entry name" value="EGF_3"/>
    <property type="match status" value="1"/>
</dbReference>
<dbReference type="InterPro" id="IPR002156">
    <property type="entry name" value="RNaseH_domain"/>
</dbReference>
<dbReference type="CDD" id="cd01098">
    <property type="entry name" value="PAN_AP_plant"/>
    <property type="match status" value="1"/>
</dbReference>
<keyword evidence="3" id="KW-0732">Signal</keyword>
<keyword evidence="2" id="KW-0597">Phosphoprotein</keyword>
<dbReference type="AlphaFoldDB" id="A0A7N2MA66"/>
<dbReference type="FunFam" id="2.90.10.10:FF:000001">
    <property type="entry name" value="G-type lectin S-receptor-like serine/threonine-protein kinase"/>
    <property type="match status" value="1"/>
</dbReference>
<evidence type="ECO:0000256" key="9">
    <source>
        <dbReference type="PROSITE-ProRule" id="PRU00076"/>
    </source>
</evidence>
<evidence type="ECO:0000313" key="14">
    <source>
        <dbReference type="EnsemblPlants" id="QL08p016074:mrna"/>
    </source>
</evidence>
<dbReference type="GO" id="GO:0048544">
    <property type="term" value="P:recognition of pollen"/>
    <property type="evidence" value="ECO:0007669"/>
    <property type="project" value="InterPro"/>
</dbReference>
<reference evidence="14" key="2">
    <citation type="submission" date="2021-01" db="UniProtKB">
        <authorList>
            <consortium name="EnsemblPlants"/>
        </authorList>
    </citation>
    <scope>IDENTIFICATION</scope>
</reference>
<keyword evidence="10" id="KW-0472">Membrane</keyword>
<dbReference type="InterPro" id="IPR003609">
    <property type="entry name" value="Pan_app"/>
</dbReference>
<keyword evidence="15" id="KW-1185">Reference proteome</keyword>
<dbReference type="OMA" id="LHERVIW"/>
<feature type="transmembrane region" description="Helical" evidence="10">
    <location>
        <begin position="477"/>
        <end position="498"/>
    </location>
</feature>
<evidence type="ECO:0000256" key="2">
    <source>
        <dbReference type="ARBA" id="ARBA00022553"/>
    </source>
</evidence>
<dbReference type="SMART" id="SM00108">
    <property type="entry name" value="B_lectin"/>
    <property type="match status" value="1"/>
</dbReference>
<evidence type="ECO:0000256" key="4">
    <source>
        <dbReference type="ARBA" id="ARBA00023157"/>
    </source>
</evidence>
<comment type="caution">
    <text evidence="9">Lacks conserved residue(s) required for the propagation of feature annotation.</text>
</comment>
<accession>A0A7N2MA66</accession>
<keyword evidence="6" id="KW-0325">Glycoprotein</keyword>
<dbReference type="PROSITE" id="PS50948">
    <property type="entry name" value="PAN"/>
    <property type="match status" value="1"/>
</dbReference>
<dbReference type="Gramene" id="QL08p016074:mrna">
    <property type="protein sequence ID" value="QL08p016074:mrna"/>
    <property type="gene ID" value="QL08p016074"/>
</dbReference>
<dbReference type="InterPro" id="IPR012337">
    <property type="entry name" value="RNaseH-like_sf"/>
</dbReference>
<feature type="domain" description="Apple" evidence="13">
    <location>
        <begin position="381"/>
        <end position="461"/>
    </location>
</feature>
<dbReference type="InterPro" id="IPR044730">
    <property type="entry name" value="RNase_H-like_dom_plant"/>
</dbReference>
<dbReference type="Proteomes" id="UP000594261">
    <property type="component" value="Chromosome 8"/>
</dbReference>
<dbReference type="FunFam" id="3.50.4.10:FF:000002">
    <property type="entry name" value="G-type lectin S-receptor-like serine/threonine-protein kinase"/>
    <property type="match status" value="1"/>
</dbReference>
<keyword evidence="10" id="KW-1133">Transmembrane helix</keyword>
<evidence type="ECO:0000259" key="11">
    <source>
        <dbReference type="PROSITE" id="PS50026"/>
    </source>
</evidence>
<dbReference type="GO" id="GO:0004523">
    <property type="term" value="F:RNA-DNA hybrid ribonuclease activity"/>
    <property type="evidence" value="ECO:0007669"/>
    <property type="project" value="InterPro"/>
</dbReference>
<evidence type="ECO:0000256" key="8">
    <source>
        <dbReference type="ARBA" id="ARBA00048679"/>
    </source>
</evidence>
<evidence type="ECO:0000259" key="12">
    <source>
        <dbReference type="PROSITE" id="PS50927"/>
    </source>
</evidence>
<keyword evidence="4" id="KW-1015">Disulfide bond</keyword>
<dbReference type="Pfam" id="PF00954">
    <property type="entry name" value="S_locus_glycop"/>
    <property type="match status" value="1"/>
</dbReference>
<dbReference type="Gene3D" id="3.30.420.10">
    <property type="entry name" value="Ribonuclease H-like superfamily/Ribonuclease H"/>
    <property type="match status" value="1"/>
</dbReference>
<keyword evidence="5" id="KW-0675">Receptor</keyword>
<dbReference type="PANTHER" id="PTHR32444">
    <property type="entry name" value="BULB-TYPE LECTIN DOMAIN-CONTAINING PROTEIN"/>
    <property type="match status" value="1"/>
</dbReference>
<protein>
    <recommendedName>
        <fullName evidence="1">non-specific serine/threonine protein kinase</fullName>
        <ecNumber evidence="1">2.7.11.1</ecNumber>
    </recommendedName>
</protein>
<evidence type="ECO:0000256" key="6">
    <source>
        <dbReference type="ARBA" id="ARBA00023180"/>
    </source>
</evidence>
<dbReference type="EMBL" id="LRBV02000008">
    <property type="status" value="NOT_ANNOTATED_CDS"/>
    <property type="molecule type" value="Genomic_DNA"/>
</dbReference>
<dbReference type="GO" id="GO:0003676">
    <property type="term" value="F:nucleic acid binding"/>
    <property type="evidence" value="ECO:0007669"/>
    <property type="project" value="InterPro"/>
</dbReference>
<evidence type="ECO:0000256" key="5">
    <source>
        <dbReference type="ARBA" id="ARBA00023170"/>
    </source>
</evidence>
<dbReference type="Gene3D" id="2.90.10.10">
    <property type="entry name" value="Bulb-type lectin domain"/>
    <property type="match status" value="1"/>
</dbReference>